<evidence type="ECO:0000313" key="5">
    <source>
        <dbReference type="Proteomes" id="UP000075182"/>
    </source>
</evidence>
<dbReference type="RefSeq" id="WP_024394969.1">
    <property type="nucleotide sequence ID" value="NZ_AP023391.1"/>
</dbReference>
<organism evidence="4 6">
    <name type="scientific">Streptococcus suis</name>
    <dbReference type="NCBI Taxonomy" id="1307"/>
    <lineage>
        <taxon>Bacteria</taxon>
        <taxon>Bacillati</taxon>
        <taxon>Bacillota</taxon>
        <taxon>Bacilli</taxon>
        <taxon>Lactobacillales</taxon>
        <taxon>Streptococcaceae</taxon>
        <taxon>Streptococcus</taxon>
    </lineage>
</organism>
<feature type="transmembrane region" description="Helical" evidence="1">
    <location>
        <begin position="93"/>
        <end position="115"/>
    </location>
</feature>
<dbReference type="AlphaFoldDB" id="A0A0M9FI59"/>
<dbReference type="PATRIC" id="fig|1307.472.peg.1902"/>
<proteinExistence type="predicted"/>
<dbReference type="EMBL" id="VIEK01000002">
    <property type="protein sequence ID" value="TQE89672.1"/>
    <property type="molecule type" value="Genomic_DNA"/>
</dbReference>
<dbReference type="EMBL" id="JAUTFL010000024">
    <property type="protein sequence ID" value="MDW8646436.1"/>
    <property type="molecule type" value="Genomic_DNA"/>
</dbReference>
<keyword evidence="1" id="KW-1133">Transmembrane helix</keyword>
<dbReference type="Proteomes" id="UP000315224">
    <property type="component" value="Unassembled WGS sequence"/>
</dbReference>
<evidence type="ECO:0000313" key="2">
    <source>
        <dbReference type="EMBL" id="CYX49674.1"/>
    </source>
</evidence>
<evidence type="ECO:0000313" key="6">
    <source>
        <dbReference type="Proteomes" id="UP000315224"/>
    </source>
</evidence>
<sequence length="123" mass="14128">MKKLMYTLLVLAYVTVAYLSVYVLPHYYFGAIIGAAGASLGASFKQFKEVKAFPDKALLAYFKRDKKKTSSLLLLLLGIFLFVSLVLEFNWQYGLAFVVAISYAMLWNVLHIQFLRKYYFKNA</sequence>
<evidence type="ECO:0000313" key="4">
    <source>
        <dbReference type="EMBL" id="TQE89672.1"/>
    </source>
</evidence>
<keyword evidence="1" id="KW-0812">Transmembrane</keyword>
<dbReference type="EMBL" id="FIMD01000002">
    <property type="protein sequence ID" value="CYX49674.1"/>
    <property type="molecule type" value="Genomic_DNA"/>
</dbReference>
<name>A0A0M9FI59_STRSU</name>
<reference evidence="3" key="3">
    <citation type="submission" date="2023-07" db="EMBL/GenBank/DDBJ databases">
        <title>Characterization of virulence traits, antimicrobial resistance genes carried by mobile genetic elements and competence in Streptococcus suis strains isolated in France.</title>
        <authorList>
            <person name="Dechene-Tempier M."/>
            <person name="Marois-Crehan C."/>
            <person name="De Boisseson C."/>
            <person name="Lucas P."/>
            <person name="Bougeard S."/>
            <person name="Libante V."/>
            <person name="Payot S."/>
        </authorList>
    </citation>
    <scope>NUCLEOTIDE SEQUENCE</scope>
    <source>
        <strain evidence="3">1551</strain>
    </source>
</reference>
<accession>A0A0M9FI59</accession>
<reference evidence="4 6" key="2">
    <citation type="submission" date="2019-06" db="EMBL/GenBank/DDBJ databases">
        <title>Comprehensive assessment of Oxford Nanopore MinION sequencing for bacterial characterization and routine diagnosis.</title>
        <authorList>
            <person name="Tan S."/>
            <person name="Dvorak C.M.T."/>
            <person name="Gebhart C."/>
            <person name="Estrada A."/>
            <person name="Marthaler D.G."/>
            <person name="Murtaugh M.P."/>
        </authorList>
    </citation>
    <scope>NUCLEOTIDE SEQUENCE [LARGE SCALE GENOMIC DNA]</scope>
    <source>
        <strain evidence="4 6">2017UMN1435.21</strain>
    </source>
</reference>
<evidence type="ECO:0000256" key="1">
    <source>
        <dbReference type="SAM" id="Phobius"/>
    </source>
</evidence>
<keyword evidence="1" id="KW-0472">Membrane</keyword>
<dbReference type="Proteomes" id="UP001276229">
    <property type="component" value="Unassembled WGS sequence"/>
</dbReference>
<evidence type="ECO:0000313" key="3">
    <source>
        <dbReference type="EMBL" id="MDW8646436.1"/>
    </source>
</evidence>
<protein>
    <submittedName>
        <fullName evidence="2">Membrane protein</fullName>
    </submittedName>
</protein>
<feature type="transmembrane region" description="Helical" evidence="1">
    <location>
        <begin position="68"/>
        <end position="87"/>
    </location>
</feature>
<gene>
    <name evidence="2" type="ORF">ERS132536_00522</name>
    <name evidence="4" type="ORF">FH692_02415</name>
    <name evidence="3" type="ORF">Q7V66_09885</name>
</gene>
<dbReference type="Proteomes" id="UP000075182">
    <property type="component" value="Unassembled WGS sequence"/>
</dbReference>
<reference evidence="2 5" key="1">
    <citation type="submission" date="2016-02" db="EMBL/GenBank/DDBJ databases">
        <authorList>
            <consortium name="Pathogen Informatics"/>
        </authorList>
    </citation>
    <scope>NUCLEOTIDE SEQUENCE [LARGE SCALE GENOMIC DNA]</scope>
    <source>
        <strain evidence="2 5">SS999</strain>
    </source>
</reference>